<dbReference type="Pfam" id="PF02833">
    <property type="entry name" value="DHHA2"/>
    <property type="match status" value="1"/>
</dbReference>
<gene>
    <name evidence="9" type="ORF">AMSG_01531</name>
</gene>
<dbReference type="Gene3D" id="3.90.1640.10">
    <property type="entry name" value="inorganic pyrophosphatase (n-terminal core)"/>
    <property type="match status" value="1"/>
</dbReference>
<evidence type="ECO:0000256" key="3">
    <source>
        <dbReference type="ARBA" id="ARBA00022723"/>
    </source>
</evidence>
<dbReference type="Pfam" id="PF01368">
    <property type="entry name" value="DHH"/>
    <property type="match status" value="1"/>
</dbReference>
<accession>A0A0L0DQY2</accession>
<dbReference type="GO" id="GO:0046872">
    <property type="term" value="F:metal ion binding"/>
    <property type="evidence" value="ECO:0007669"/>
    <property type="project" value="UniProtKB-KW"/>
</dbReference>
<dbReference type="AlphaFoldDB" id="A0A0L0DQY2"/>
<evidence type="ECO:0000256" key="4">
    <source>
        <dbReference type="ARBA" id="ARBA00022801"/>
    </source>
</evidence>
<dbReference type="eggNOG" id="ENOG502RQQ5">
    <property type="taxonomic scope" value="Eukaryota"/>
</dbReference>
<dbReference type="InterPro" id="IPR038222">
    <property type="entry name" value="DHHA2_dom_sf"/>
</dbReference>
<dbReference type="PANTHER" id="PTHR12112:SF22">
    <property type="entry name" value="MANGANESE-DEPENDENT INORGANIC PYROPHOSPHATASE-RELATED"/>
    <property type="match status" value="1"/>
</dbReference>
<dbReference type="Proteomes" id="UP000054408">
    <property type="component" value="Unassembled WGS sequence"/>
</dbReference>
<evidence type="ECO:0000256" key="1">
    <source>
        <dbReference type="ARBA" id="ARBA00001936"/>
    </source>
</evidence>
<keyword evidence="4" id="KW-0378">Hydrolase</keyword>
<evidence type="ECO:0000256" key="5">
    <source>
        <dbReference type="ARBA" id="ARBA00023211"/>
    </source>
</evidence>
<proteinExistence type="predicted"/>
<dbReference type="InterPro" id="IPR001667">
    <property type="entry name" value="DDH_dom"/>
</dbReference>
<dbReference type="OMA" id="VGCSNTI"/>
<comment type="cofactor">
    <cofactor evidence="1">
        <name>Mn(2+)</name>
        <dbReference type="ChEBI" id="CHEBI:29035"/>
    </cofactor>
</comment>
<evidence type="ECO:0000256" key="2">
    <source>
        <dbReference type="ARBA" id="ARBA00012146"/>
    </source>
</evidence>
<evidence type="ECO:0000256" key="6">
    <source>
        <dbReference type="ARBA" id="ARBA00032535"/>
    </source>
</evidence>
<dbReference type="GeneID" id="25561278"/>
<dbReference type="OrthoDB" id="374045at2759"/>
<dbReference type="SUPFAM" id="SSF64182">
    <property type="entry name" value="DHH phosphoesterases"/>
    <property type="match status" value="1"/>
</dbReference>
<dbReference type="EMBL" id="GL349438">
    <property type="protein sequence ID" value="KNC54680.1"/>
    <property type="molecule type" value="Genomic_DNA"/>
</dbReference>
<dbReference type="SMART" id="SM01131">
    <property type="entry name" value="DHHA2"/>
    <property type="match status" value="1"/>
</dbReference>
<evidence type="ECO:0000313" key="9">
    <source>
        <dbReference type="EMBL" id="KNC54680.1"/>
    </source>
</evidence>
<comment type="catalytic activity">
    <reaction evidence="7">
        <text>diphosphate + H2O = 2 phosphate + H(+)</text>
        <dbReference type="Rhea" id="RHEA:24576"/>
        <dbReference type="ChEBI" id="CHEBI:15377"/>
        <dbReference type="ChEBI" id="CHEBI:15378"/>
        <dbReference type="ChEBI" id="CHEBI:33019"/>
        <dbReference type="ChEBI" id="CHEBI:43474"/>
        <dbReference type="EC" id="3.6.1.1"/>
    </reaction>
</comment>
<reference evidence="9 10" key="1">
    <citation type="submission" date="2010-05" db="EMBL/GenBank/DDBJ databases">
        <title>The Genome Sequence of Thecamonas trahens ATCC 50062.</title>
        <authorList>
            <consortium name="The Broad Institute Genome Sequencing Platform"/>
            <person name="Russ C."/>
            <person name="Cuomo C."/>
            <person name="Shea T."/>
            <person name="Young S.K."/>
            <person name="Zeng Q."/>
            <person name="Koehrsen M."/>
            <person name="Haas B."/>
            <person name="Borodovsky M."/>
            <person name="Guigo R."/>
            <person name="Alvarado L."/>
            <person name="Berlin A."/>
            <person name="Bochicchio J."/>
            <person name="Borenstein D."/>
            <person name="Chapman S."/>
            <person name="Chen Z."/>
            <person name="Freedman E."/>
            <person name="Gellesch M."/>
            <person name="Goldberg J."/>
            <person name="Griggs A."/>
            <person name="Gujja S."/>
            <person name="Heilman E."/>
            <person name="Heiman D."/>
            <person name="Hepburn T."/>
            <person name="Howarth C."/>
            <person name="Jen D."/>
            <person name="Larson L."/>
            <person name="Mehta T."/>
            <person name="Park D."/>
            <person name="Pearson M."/>
            <person name="Roberts A."/>
            <person name="Saif S."/>
            <person name="Shenoy N."/>
            <person name="Sisk P."/>
            <person name="Stolte C."/>
            <person name="Sykes S."/>
            <person name="Thomson T."/>
            <person name="Walk T."/>
            <person name="White J."/>
            <person name="Yandava C."/>
            <person name="Burger G."/>
            <person name="Gray M.W."/>
            <person name="Holland P.W.H."/>
            <person name="King N."/>
            <person name="Lang F.B.F."/>
            <person name="Roger A.J."/>
            <person name="Ruiz-Trillo I."/>
            <person name="Lander E."/>
            <person name="Nusbaum C."/>
        </authorList>
    </citation>
    <scope>NUCLEOTIDE SEQUENCE [LARGE SCALE GENOMIC DNA]</scope>
    <source>
        <strain evidence="9 10">ATCC 50062</strain>
    </source>
</reference>
<protein>
    <recommendedName>
        <fullName evidence="2">inorganic diphosphatase</fullName>
        <ecNumber evidence="2">3.6.1.1</ecNumber>
    </recommendedName>
    <alternativeName>
        <fullName evidence="6">Pyrophosphate phospho-hydrolase</fullName>
    </alternativeName>
</protein>
<dbReference type="InterPro" id="IPR038763">
    <property type="entry name" value="DHH_sf"/>
</dbReference>
<evidence type="ECO:0000313" key="10">
    <source>
        <dbReference type="Proteomes" id="UP000054408"/>
    </source>
</evidence>
<evidence type="ECO:0000259" key="8">
    <source>
        <dbReference type="SMART" id="SM01131"/>
    </source>
</evidence>
<dbReference type="STRING" id="461836.A0A0L0DQY2"/>
<dbReference type="InterPro" id="IPR004097">
    <property type="entry name" value="DHHA2"/>
</dbReference>
<keyword evidence="5" id="KW-0464">Manganese</keyword>
<organism evidence="9 10">
    <name type="scientific">Thecamonas trahens ATCC 50062</name>
    <dbReference type="NCBI Taxonomy" id="461836"/>
    <lineage>
        <taxon>Eukaryota</taxon>
        <taxon>Apusozoa</taxon>
        <taxon>Apusomonadida</taxon>
        <taxon>Apusomonadidae</taxon>
        <taxon>Thecamonas</taxon>
    </lineage>
</organism>
<feature type="domain" description="DHHA2" evidence="8">
    <location>
        <begin position="232"/>
        <end position="367"/>
    </location>
</feature>
<dbReference type="RefSeq" id="XP_013761582.1">
    <property type="nucleotide sequence ID" value="XM_013906128.1"/>
</dbReference>
<keyword evidence="10" id="KW-1185">Reference proteome</keyword>
<dbReference type="EC" id="3.6.1.1" evidence="2"/>
<dbReference type="Gene3D" id="3.10.310.20">
    <property type="entry name" value="DHHA2 domain"/>
    <property type="match status" value="1"/>
</dbReference>
<dbReference type="GO" id="GO:0004427">
    <property type="term" value="F:inorganic diphosphate phosphatase activity"/>
    <property type="evidence" value="ECO:0007669"/>
    <property type="project" value="UniProtKB-EC"/>
</dbReference>
<name>A0A0L0DQY2_THETB</name>
<dbReference type="PANTHER" id="PTHR12112">
    <property type="entry name" value="BNIP - RELATED"/>
    <property type="match status" value="1"/>
</dbReference>
<sequence>MSDTAPCDGLLKPRLSPLDAAVAAHGEEAAKTKVALLLTPDNELEPYQAELAGALFVGHLATDMDSIGSAVGAAELFGGTATRASEINSETAYALETFGVALPPRFEDAVVAAGNDAKVVLVDHCQTTQMNAAVDPATVVGIIDHHALQASTLTTDLPIYIDIRPWGSACTIIAHTFVTLNRPISRPTAALLLCGILSDTLNLRSPTSTRHDAVMVALLCTVLELDDPNALAKSLFKAKSRTLSLLSAHQLVRGDQKTFDLGCADGTSLTVGFGVVETTDVEAMRARRDELLFECRALKKEESLDMAFLALVDIANLRSELLLCGPREAALAVATYGGSVEAASSTLDLGDRVSRKKNFIPPLSQTLQSGFAFPPDLASYAEPDEEFGKVVTICTPTGCMTQRRGPAFAAVASAAVAATAFAECGHAHAGPH</sequence>
<dbReference type="GO" id="GO:0005737">
    <property type="term" value="C:cytoplasm"/>
    <property type="evidence" value="ECO:0007669"/>
    <property type="project" value="InterPro"/>
</dbReference>
<keyword evidence="3" id="KW-0479">Metal-binding</keyword>
<evidence type="ECO:0000256" key="7">
    <source>
        <dbReference type="ARBA" id="ARBA00047820"/>
    </source>
</evidence>